<dbReference type="EMBL" id="CADCXV010000672">
    <property type="protein sequence ID" value="CAB0032264.1"/>
    <property type="molecule type" value="Genomic_DNA"/>
</dbReference>
<reference evidence="9 10" key="1">
    <citation type="submission" date="2020-02" db="EMBL/GenBank/DDBJ databases">
        <authorList>
            <person name="Ferguson B K."/>
        </authorList>
    </citation>
    <scope>NUCLEOTIDE SEQUENCE [LARGE SCALE GENOMIC DNA]</scope>
</reference>
<dbReference type="Proteomes" id="UP000479190">
    <property type="component" value="Unassembled WGS sequence"/>
</dbReference>
<feature type="active site" description="Proton acceptor" evidence="5">
    <location>
        <position position="349"/>
    </location>
</feature>
<dbReference type="PROSITE" id="PS00098">
    <property type="entry name" value="THIOLASE_1"/>
    <property type="match status" value="1"/>
</dbReference>
<dbReference type="InterPro" id="IPR002155">
    <property type="entry name" value="Thiolase"/>
</dbReference>
<dbReference type="PROSITE" id="PS00099">
    <property type="entry name" value="THIOLASE_3"/>
    <property type="match status" value="1"/>
</dbReference>
<evidence type="ECO:0000313" key="10">
    <source>
        <dbReference type="Proteomes" id="UP000479190"/>
    </source>
</evidence>
<evidence type="ECO:0000256" key="1">
    <source>
        <dbReference type="ARBA" id="ARBA00005189"/>
    </source>
</evidence>
<evidence type="ECO:0000313" key="9">
    <source>
        <dbReference type="EMBL" id="CAB0032264.1"/>
    </source>
</evidence>
<feature type="active site" description="Proton acceptor" evidence="5">
    <location>
        <position position="379"/>
    </location>
</feature>
<comment type="pathway">
    <text evidence="1">Lipid metabolism.</text>
</comment>
<dbReference type="PIRSF" id="PIRSF000429">
    <property type="entry name" value="Ac-CoA_Ac_transf"/>
    <property type="match status" value="1"/>
</dbReference>
<proteinExistence type="inferred from homology"/>
<name>A0A6H5IAP1_9HYME</name>
<dbReference type="SUPFAM" id="SSF53901">
    <property type="entry name" value="Thiolase-like"/>
    <property type="match status" value="2"/>
</dbReference>
<feature type="domain" description="Thiolase C-terminal" evidence="8">
    <location>
        <begin position="271"/>
        <end position="392"/>
    </location>
</feature>
<evidence type="ECO:0000256" key="4">
    <source>
        <dbReference type="ARBA" id="ARBA00023315"/>
    </source>
</evidence>
<protein>
    <recommendedName>
        <fullName evidence="11">Acetyl-CoA acetyltransferase</fullName>
    </recommendedName>
</protein>
<dbReference type="PROSITE" id="PS00737">
    <property type="entry name" value="THIOLASE_2"/>
    <property type="match status" value="1"/>
</dbReference>
<feature type="domain" description="Thiolase N-terminal" evidence="7">
    <location>
        <begin position="6"/>
        <end position="261"/>
    </location>
</feature>
<dbReference type="InterPro" id="IPR020616">
    <property type="entry name" value="Thiolase_N"/>
</dbReference>
<dbReference type="Gene3D" id="3.40.47.10">
    <property type="match status" value="2"/>
</dbReference>
<dbReference type="InterPro" id="IPR020615">
    <property type="entry name" value="Thiolase_acyl_enz_int_AS"/>
</dbReference>
<dbReference type="NCBIfam" id="TIGR01930">
    <property type="entry name" value="AcCoA-C-Actrans"/>
    <property type="match status" value="1"/>
</dbReference>
<dbReference type="InterPro" id="IPR020610">
    <property type="entry name" value="Thiolase_AS"/>
</dbReference>
<dbReference type="Pfam" id="PF00108">
    <property type="entry name" value="Thiolase_N"/>
    <property type="match status" value="1"/>
</dbReference>
<organism evidence="9 10">
    <name type="scientific">Trichogramma brassicae</name>
    <dbReference type="NCBI Taxonomy" id="86971"/>
    <lineage>
        <taxon>Eukaryota</taxon>
        <taxon>Metazoa</taxon>
        <taxon>Ecdysozoa</taxon>
        <taxon>Arthropoda</taxon>
        <taxon>Hexapoda</taxon>
        <taxon>Insecta</taxon>
        <taxon>Pterygota</taxon>
        <taxon>Neoptera</taxon>
        <taxon>Endopterygota</taxon>
        <taxon>Hymenoptera</taxon>
        <taxon>Apocrita</taxon>
        <taxon>Proctotrupomorpha</taxon>
        <taxon>Chalcidoidea</taxon>
        <taxon>Trichogrammatidae</taxon>
        <taxon>Trichogramma</taxon>
    </lineage>
</organism>
<comment type="similarity">
    <text evidence="2 6">Belongs to the thiolase-like superfamily. Thiolase family.</text>
</comment>
<feature type="active site" description="Acyl-thioester intermediate" evidence="5">
    <location>
        <position position="90"/>
    </location>
</feature>
<sequence>MTDNQVYIVSACRTPIGSFCGTFSSLKASELGTVVIKESLKRANVEPKEVSGVILGQALTAGMGQNPARQASIKAGLPIDVPAYLVNMLCGSGLKAIMNAYMTIKCGEGDIVVAGGQENMSAAPHSTNIRLANKSGDSVMRDTMLFDGLTDAFCNIHMGITAENIAEKYEISREDQDKYAVQSQQRTEMSIKNGYFDKEIVPTEVKIRRQTVLVSKDEYPKSGVTFEDLSKARAVFKEGGTVTAGNASGINDGAAAVVVMSGKVVKEKGIKPMARIVAIAEAGVLPEMMGEGPIPAVKLLLEKAGWHKDEVDLYELNEAFAVQAVRCVKGLNLDQAKVNVEGGAIALGHPIGASGARVVVTLLHSMERRNAKKGVAALCVGGGMGVAIAVERD</sequence>
<accession>A0A6H5IAP1</accession>
<dbReference type="InterPro" id="IPR016039">
    <property type="entry name" value="Thiolase-like"/>
</dbReference>
<dbReference type="OrthoDB" id="5404651at2759"/>
<evidence type="ECO:0000256" key="6">
    <source>
        <dbReference type="RuleBase" id="RU003557"/>
    </source>
</evidence>
<evidence type="ECO:0000256" key="3">
    <source>
        <dbReference type="ARBA" id="ARBA00022679"/>
    </source>
</evidence>
<evidence type="ECO:0008006" key="11">
    <source>
        <dbReference type="Google" id="ProtNLM"/>
    </source>
</evidence>
<dbReference type="FunFam" id="3.40.47.10:FF:000010">
    <property type="entry name" value="Acetyl-CoA acetyltransferase (Thiolase)"/>
    <property type="match status" value="1"/>
</dbReference>
<keyword evidence="3 6" id="KW-0808">Transferase</keyword>
<dbReference type="InterPro" id="IPR020613">
    <property type="entry name" value="Thiolase_CS"/>
</dbReference>
<gene>
    <name evidence="9" type="ORF">TBRA_LOCUS4208</name>
</gene>
<evidence type="ECO:0000256" key="5">
    <source>
        <dbReference type="PIRSR" id="PIRSR000429-1"/>
    </source>
</evidence>
<dbReference type="AlphaFoldDB" id="A0A6H5IAP1"/>
<dbReference type="CDD" id="cd00751">
    <property type="entry name" value="thiolase"/>
    <property type="match status" value="1"/>
</dbReference>
<dbReference type="Pfam" id="PF02803">
    <property type="entry name" value="Thiolase_C"/>
    <property type="match status" value="1"/>
</dbReference>
<dbReference type="PANTHER" id="PTHR18919:SF107">
    <property type="entry name" value="ACETYL-COA ACETYLTRANSFERASE, CYTOSOLIC"/>
    <property type="match status" value="1"/>
</dbReference>
<dbReference type="InterPro" id="IPR020617">
    <property type="entry name" value="Thiolase_C"/>
</dbReference>
<evidence type="ECO:0000256" key="2">
    <source>
        <dbReference type="ARBA" id="ARBA00010982"/>
    </source>
</evidence>
<keyword evidence="4 6" id="KW-0012">Acyltransferase</keyword>
<keyword evidence="10" id="KW-1185">Reference proteome</keyword>
<dbReference type="GO" id="GO:0003988">
    <property type="term" value="F:acetyl-CoA C-acyltransferase activity"/>
    <property type="evidence" value="ECO:0007669"/>
    <property type="project" value="UniProtKB-ARBA"/>
</dbReference>
<dbReference type="PANTHER" id="PTHR18919">
    <property type="entry name" value="ACETYL-COA C-ACYLTRANSFERASE"/>
    <property type="match status" value="1"/>
</dbReference>
<evidence type="ECO:0000259" key="8">
    <source>
        <dbReference type="Pfam" id="PF02803"/>
    </source>
</evidence>
<evidence type="ECO:0000259" key="7">
    <source>
        <dbReference type="Pfam" id="PF00108"/>
    </source>
</evidence>